<proteinExistence type="predicted"/>
<feature type="region of interest" description="Disordered" evidence="1">
    <location>
        <begin position="171"/>
        <end position="230"/>
    </location>
</feature>
<dbReference type="OrthoDB" id="6358189at2759"/>
<protein>
    <submittedName>
        <fullName evidence="2">Uncharacterized protein</fullName>
    </submittedName>
</protein>
<gene>
    <name evidence="2" type="ORF">E2C01_021555</name>
</gene>
<reference evidence="2 3" key="1">
    <citation type="submission" date="2019-05" db="EMBL/GenBank/DDBJ databases">
        <title>Another draft genome of Portunus trituberculatus and its Hox gene families provides insights of decapod evolution.</title>
        <authorList>
            <person name="Jeong J.-H."/>
            <person name="Song I."/>
            <person name="Kim S."/>
            <person name="Choi T."/>
            <person name="Kim D."/>
            <person name="Ryu S."/>
            <person name="Kim W."/>
        </authorList>
    </citation>
    <scope>NUCLEOTIDE SEQUENCE [LARGE SCALE GENOMIC DNA]</scope>
    <source>
        <tissue evidence="2">Muscle</tissue>
    </source>
</reference>
<organism evidence="2 3">
    <name type="scientific">Portunus trituberculatus</name>
    <name type="common">Swimming crab</name>
    <name type="synonym">Neptunus trituberculatus</name>
    <dbReference type="NCBI Taxonomy" id="210409"/>
    <lineage>
        <taxon>Eukaryota</taxon>
        <taxon>Metazoa</taxon>
        <taxon>Ecdysozoa</taxon>
        <taxon>Arthropoda</taxon>
        <taxon>Crustacea</taxon>
        <taxon>Multicrustacea</taxon>
        <taxon>Malacostraca</taxon>
        <taxon>Eumalacostraca</taxon>
        <taxon>Eucarida</taxon>
        <taxon>Decapoda</taxon>
        <taxon>Pleocyemata</taxon>
        <taxon>Brachyura</taxon>
        <taxon>Eubrachyura</taxon>
        <taxon>Portunoidea</taxon>
        <taxon>Portunidae</taxon>
        <taxon>Portuninae</taxon>
        <taxon>Portunus</taxon>
    </lineage>
</organism>
<evidence type="ECO:0000313" key="2">
    <source>
        <dbReference type="EMBL" id="MPC28353.1"/>
    </source>
</evidence>
<keyword evidence="3" id="KW-1185">Reference proteome</keyword>
<feature type="compositionally biased region" description="Polar residues" evidence="1">
    <location>
        <begin position="220"/>
        <end position="230"/>
    </location>
</feature>
<comment type="caution">
    <text evidence="2">The sequence shown here is derived from an EMBL/GenBank/DDBJ whole genome shotgun (WGS) entry which is preliminary data.</text>
</comment>
<dbReference type="Proteomes" id="UP000324222">
    <property type="component" value="Unassembled WGS sequence"/>
</dbReference>
<sequence>MDAVAWVELFGILPASSVRRNELPLIIIQSPSSRTYHVSPLENDLTSRFIGSPPPSGLRRDESGGGLSVSSIGEEESSGEEERTVYSPSELELSHPKITLNTAPRRVSPPPPHAIVAAEGIIAPTTASSITLRCLASAATETLALRQALTPPPKLVSYRSQGGADAVQEWVPDEDGVGLASPPRKCSSPSIRDLPSPLFGRSALDRPPPTLASARRSRSTVKLTPINKSS</sequence>
<dbReference type="AlphaFoldDB" id="A0A5B7E500"/>
<evidence type="ECO:0000256" key="1">
    <source>
        <dbReference type="SAM" id="MobiDB-lite"/>
    </source>
</evidence>
<evidence type="ECO:0000313" key="3">
    <source>
        <dbReference type="Proteomes" id="UP000324222"/>
    </source>
</evidence>
<accession>A0A5B7E500</accession>
<feature type="region of interest" description="Disordered" evidence="1">
    <location>
        <begin position="45"/>
        <end position="90"/>
    </location>
</feature>
<name>A0A5B7E500_PORTR</name>
<dbReference type="EMBL" id="VSRR010001899">
    <property type="protein sequence ID" value="MPC28353.1"/>
    <property type="molecule type" value="Genomic_DNA"/>
</dbReference>